<dbReference type="PROSITE" id="PS50005">
    <property type="entry name" value="TPR"/>
    <property type="match status" value="1"/>
</dbReference>
<evidence type="ECO:0000256" key="2">
    <source>
        <dbReference type="SAM" id="MobiDB-lite"/>
    </source>
</evidence>
<sequence>MVDLTKQEEEAVSFDPKAFDPPAWATTGFHRYKGGSSSGGPGDSTRGDSGRGDHENTEDAEDGTEGLPDVGVETDAAGLVTFTAAELKKLLATATQLKETGNKHFTAKPQRLEAARESYLSALDSLPDCQQTPTPAPAPEASVEEVDDDAVVDVGRGDDDSERIAIEDGIRECTKAVWGNLGAVYVALDQHKEAVEACTKALEFDPHYVKVLQRRAAANEKLGSWSSLSSAQEDYTLLLTLLPKASGQRPAIQRTLASLPARITTQQEKEKDEMLAKLKELGNGILGRFGLSTDMFKMDQQAGGGFNLQFRN</sequence>
<accession>A0AAF0YGQ6</accession>
<dbReference type="Proteomes" id="UP000827549">
    <property type="component" value="Chromosome 6"/>
</dbReference>
<dbReference type="InterPro" id="IPR011990">
    <property type="entry name" value="TPR-like_helical_dom_sf"/>
</dbReference>
<dbReference type="Pfam" id="PF00515">
    <property type="entry name" value="TPR_1"/>
    <property type="match status" value="1"/>
</dbReference>
<dbReference type="GeneID" id="87811404"/>
<evidence type="ECO:0000313" key="4">
    <source>
        <dbReference type="Proteomes" id="UP000827549"/>
    </source>
</evidence>
<organism evidence="3 4">
    <name type="scientific">Vanrija pseudolonga</name>
    <dbReference type="NCBI Taxonomy" id="143232"/>
    <lineage>
        <taxon>Eukaryota</taxon>
        <taxon>Fungi</taxon>
        <taxon>Dikarya</taxon>
        <taxon>Basidiomycota</taxon>
        <taxon>Agaricomycotina</taxon>
        <taxon>Tremellomycetes</taxon>
        <taxon>Trichosporonales</taxon>
        <taxon>Trichosporonaceae</taxon>
        <taxon>Vanrija</taxon>
    </lineage>
</organism>
<keyword evidence="1" id="KW-0802">TPR repeat</keyword>
<protein>
    <submittedName>
        <fullName evidence="3">Tetratricopeptide repeat protein 1</fullName>
    </submittedName>
</protein>
<dbReference type="Gene3D" id="1.25.40.10">
    <property type="entry name" value="Tetratricopeptide repeat domain"/>
    <property type="match status" value="1"/>
</dbReference>
<dbReference type="InterPro" id="IPR052769">
    <property type="entry name" value="TPR_domain_protein"/>
</dbReference>
<dbReference type="PANTHER" id="PTHR46014">
    <property type="entry name" value="TETRATRICOPEPTIDE REPEAT PROTEIN 1"/>
    <property type="match status" value="1"/>
</dbReference>
<dbReference type="PANTHER" id="PTHR46014:SF1">
    <property type="entry name" value="TETRATRICOPEPTIDE REPEAT PROTEIN 1"/>
    <property type="match status" value="1"/>
</dbReference>
<reference evidence="3" key="1">
    <citation type="submission" date="2023-10" db="EMBL/GenBank/DDBJ databases">
        <authorList>
            <person name="Noh H."/>
        </authorList>
    </citation>
    <scope>NUCLEOTIDE SEQUENCE</scope>
    <source>
        <strain evidence="3">DUCC4014</strain>
    </source>
</reference>
<dbReference type="SMART" id="SM00028">
    <property type="entry name" value="TPR"/>
    <property type="match status" value="1"/>
</dbReference>
<proteinExistence type="predicted"/>
<feature type="compositionally biased region" description="Basic and acidic residues" evidence="2">
    <location>
        <begin position="45"/>
        <end position="57"/>
    </location>
</feature>
<dbReference type="EMBL" id="CP086719">
    <property type="protein sequence ID" value="WOO84724.1"/>
    <property type="molecule type" value="Genomic_DNA"/>
</dbReference>
<feature type="region of interest" description="Disordered" evidence="2">
    <location>
        <begin position="1"/>
        <end position="72"/>
    </location>
</feature>
<gene>
    <name evidence="3" type="primary">TTC1</name>
    <name evidence="3" type="ORF">LOC62_06G008237</name>
</gene>
<feature type="repeat" description="TPR" evidence="1">
    <location>
        <begin position="175"/>
        <end position="208"/>
    </location>
</feature>
<dbReference type="SUPFAM" id="SSF48452">
    <property type="entry name" value="TPR-like"/>
    <property type="match status" value="1"/>
</dbReference>
<dbReference type="RefSeq" id="XP_062630750.1">
    <property type="nucleotide sequence ID" value="XM_062774766.1"/>
</dbReference>
<evidence type="ECO:0000256" key="1">
    <source>
        <dbReference type="PROSITE-ProRule" id="PRU00339"/>
    </source>
</evidence>
<keyword evidence="4" id="KW-1185">Reference proteome</keyword>
<dbReference type="InterPro" id="IPR019734">
    <property type="entry name" value="TPR_rpt"/>
</dbReference>
<name>A0AAF0YGQ6_9TREE</name>
<dbReference type="AlphaFoldDB" id="A0AAF0YGQ6"/>
<evidence type="ECO:0000313" key="3">
    <source>
        <dbReference type="EMBL" id="WOO84724.1"/>
    </source>
</evidence>